<dbReference type="EMBL" id="MIJY01000043">
    <property type="protein sequence ID" value="OEG10474.1"/>
    <property type="molecule type" value="Genomic_DNA"/>
</dbReference>
<dbReference type="AlphaFoldDB" id="A0A1E5GCN9"/>
<keyword evidence="3" id="KW-1185">Reference proteome</keyword>
<sequence>MTLGVLLLLCLSGYLFLSVIPRHRANEAVDDYLAAQKVESNQIKTRISQKDWTQGGYYITIEFKDDTDLVYEYNYLNKRDTPYHIYLTAFKDGSSQGDNMEHPTLPGQYEE</sequence>
<gene>
    <name evidence="2" type="ORF">BCR25_08320</name>
</gene>
<evidence type="ECO:0008006" key="4">
    <source>
        <dbReference type="Google" id="ProtNLM"/>
    </source>
</evidence>
<organism evidence="2 3">
    <name type="scientific">Enterococcus termitis</name>
    <dbReference type="NCBI Taxonomy" id="332950"/>
    <lineage>
        <taxon>Bacteria</taxon>
        <taxon>Bacillati</taxon>
        <taxon>Bacillota</taxon>
        <taxon>Bacilli</taxon>
        <taxon>Lactobacillales</taxon>
        <taxon>Enterococcaceae</taxon>
        <taxon>Enterococcus</taxon>
    </lineage>
</organism>
<dbReference type="InterPro" id="IPR021486">
    <property type="entry name" value="DUF3139"/>
</dbReference>
<evidence type="ECO:0000313" key="2">
    <source>
        <dbReference type="EMBL" id="OEG10474.1"/>
    </source>
</evidence>
<evidence type="ECO:0000313" key="3">
    <source>
        <dbReference type="Proteomes" id="UP000095094"/>
    </source>
</evidence>
<dbReference type="Proteomes" id="UP000095094">
    <property type="component" value="Unassembled WGS sequence"/>
</dbReference>
<evidence type="ECO:0000256" key="1">
    <source>
        <dbReference type="SAM" id="MobiDB-lite"/>
    </source>
</evidence>
<proteinExistence type="predicted"/>
<dbReference type="RefSeq" id="WP_069664255.1">
    <property type="nucleotide sequence ID" value="NZ_JBHUJJ010000001.1"/>
</dbReference>
<feature type="region of interest" description="Disordered" evidence="1">
    <location>
        <begin position="92"/>
        <end position="111"/>
    </location>
</feature>
<accession>A0A1E5GCN9</accession>
<comment type="caution">
    <text evidence="2">The sequence shown here is derived from an EMBL/GenBank/DDBJ whole genome shotgun (WGS) entry which is preliminary data.</text>
</comment>
<dbReference type="OrthoDB" id="2361839at2"/>
<dbReference type="Pfam" id="PF11337">
    <property type="entry name" value="DUF3139"/>
    <property type="match status" value="1"/>
</dbReference>
<name>A0A1E5GCN9_9ENTE</name>
<protein>
    <recommendedName>
        <fullName evidence="4">DUF3139 domain-containing protein</fullName>
    </recommendedName>
</protein>
<reference evidence="3" key="1">
    <citation type="submission" date="2016-09" db="EMBL/GenBank/DDBJ databases">
        <authorList>
            <person name="Gulvik C.A."/>
        </authorList>
    </citation>
    <scope>NUCLEOTIDE SEQUENCE [LARGE SCALE GENOMIC DNA]</scope>
    <source>
        <strain evidence="3">LMG 8895</strain>
    </source>
</reference>